<dbReference type="EMBL" id="MLBY01000003">
    <property type="protein sequence ID" value="MEE7456068.1"/>
    <property type="molecule type" value="Genomic_DNA"/>
</dbReference>
<evidence type="ECO:0000313" key="2">
    <source>
        <dbReference type="Proteomes" id="UP001349262"/>
    </source>
</evidence>
<dbReference type="Proteomes" id="UP001349262">
    <property type="component" value="Unassembled WGS sequence"/>
</dbReference>
<proteinExistence type="predicted"/>
<gene>
    <name evidence="1" type="ORF">MRSR164_04390</name>
</gene>
<accession>A0ABU7T699</accession>
<comment type="caution">
    <text evidence="1">The sequence shown here is derived from an EMBL/GenBank/DDBJ whole genome shotgun (WGS) entry which is preliminary data.</text>
</comment>
<name>A0ABU7T699_9HYPH</name>
<sequence>MAEISTRHMTQVMADAIGQVLTNLPSDQRQKAFFLIGATAIWSAEQVKGDSSELVKSVIRQMAHAHVEHALQAIGKKLGLSLPDVQGDGTKRH</sequence>
<protein>
    <submittedName>
        <fullName evidence="1">Uncharacterized protein</fullName>
    </submittedName>
</protein>
<reference evidence="1 2" key="1">
    <citation type="journal article" date="2012" name="Genet. Mol. Biol.">
        <title>Analysis of 16S rRNA and mxaF genes revealing insights into Methylobacterium niche-specific plant association.</title>
        <authorList>
            <person name="Dourado M.N."/>
            <person name="Andreote F.D."/>
            <person name="Dini-Andreote F."/>
            <person name="Conti R."/>
            <person name="Araujo J.M."/>
            <person name="Araujo W.L."/>
        </authorList>
    </citation>
    <scope>NUCLEOTIDE SEQUENCE [LARGE SCALE GENOMIC DNA]</scope>
    <source>
        <strain evidence="1 2">SR1.6/4</strain>
    </source>
</reference>
<keyword evidence="2" id="KW-1185">Reference proteome</keyword>
<organism evidence="1 2">
    <name type="scientific">Methylobacterium radiotolerans</name>
    <dbReference type="NCBI Taxonomy" id="31998"/>
    <lineage>
        <taxon>Bacteria</taxon>
        <taxon>Pseudomonadati</taxon>
        <taxon>Pseudomonadota</taxon>
        <taxon>Alphaproteobacteria</taxon>
        <taxon>Hyphomicrobiales</taxon>
        <taxon>Methylobacteriaceae</taxon>
        <taxon>Methylobacterium</taxon>
    </lineage>
</organism>
<evidence type="ECO:0000313" key="1">
    <source>
        <dbReference type="EMBL" id="MEE7456068.1"/>
    </source>
</evidence>